<dbReference type="InterPro" id="IPR036388">
    <property type="entry name" value="WH-like_DNA-bd_sf"/>
</dbReference>
<comment type="caution">
    <text evidence="2">The sequence shown here is derived from an EMBL/GenBank/DDBJ whole genome shotgun (WGS) entry which is preliminary data.</text>
</comment>
<dbReference type="Proteomes" id="UP001500929">
    <property type="component" value="Unassembled WGS sequence"/>
</dbReference>
<dbReference type="Pfam" id="PF12802">
    <property type="entry name" value="MarR_2"/>
    <property type="match status" value="1"/>
</dbReference>
<name>A0ABN3DZ56_9MICO</name>
<evidence type="ECO:0000259" key="1">
    <source>
        <dbReference type="SMART" id="SM00347"/>
    </source>
</evidence>
<evidence type="ECO:0000313" key="3">
    <source>
        <dbReference type="Proteomes" id="UP001500929"/>
    </source>
</evidence>
<dbReference type="PANTHER" id="PTHR33164:SF43">
    <property type="entry name" value="HTH-TYPE TRANSCRIPTIONAL REPRESSOR YETL"/>
    <property type="match status" value="1"/>
</dbReference>
<feature type="domain" description="HTH marR-type" evidence="1">
    <location>
        <begin position="28"/>
        <end position="132"/>
    </location>
</feature>
<dbReference type="EMBL" id="BAAAQY010000010">
    <property type="protein sequence ID" value="GAA2243752.1"/>
    <property type="molecule type" value="Genomic_DNA"/>
</dbReference>
<evidence type="ECO:0000313" key="2">
    <source>
        <dbReference type="EMBL" id="GAA2243752.1"/>
    </source>
</evidence>
<accession>A0ABN3DZ56</accession>
<organism evidence="2 3">
    <name type="scientific">Herbiconiux moechotypicola</name>
    <dbReference type="NCBI Taxonomy" id="637393"/>
    <lineage>
        <taxon>Bacteria</taxon>
        <taxon>Bacillati</taxon>
        <taxon>Actinomycetota</taxon>
        <taxon>Actinomycetes</taxon>
        <taxon>Micrococcales</taxon>
        <taxon>Microbacteriaceae</taxon>
        <taxon>Herbiconiux</taxon>
    </lineage>
</organism>
<dbReference type="SMART" id="SM00347">
    <property type="entry name" value="HTH_MARR"/>
    <property type="match status" value="1"/>
</dbReference>
<sequence>MTGTRPRDELLGELGERVIDSFRYLQREVTVPHPGLIHVTRSEADIMRIIMEEPGTTVTEIARAFGQHKSNTSARIAALVEKGLAEKGTAEGDGREVRVYATKQAVANLAGYRRVWAEHLAPLSSADDTRLQVAVEVLGEIAEALAAESRRGAPQQADSGV</sequence>
<dbReference type="Gene3D" id="1.10.10.10">
    <property type="entry name" value="Winged helix-like DNA-binding domain superfamily/Winged helix DNA-binding domain"/>
    <property type="match status" value="1"/>
</dbReference>
<protein>
    <recommendedName>
        <fullName evidence="1">HTH marR-type domain-containing protein</fullName>
    </recommendedName>
</protein>
<dbReference type="InterPro" id="IPR000835">
    <property type="entry name" value="HTH_MarR-typ"/>
</dbReference>
<dbReference type="RefSeq" id="WP_259480244.1">
    <property type="nucleotide sequence ID" value="NZ_BAAAQY010000010.1"/>
</dbReference>
<gene>
    <name evidence="2" type="ORF">GCM10009851_31250</name>
</gene>
<proteinExistence type="predicted"/>
<dbReference type="CDD" id="cd00090">
    <property type="entry name" value="HTH_ARSR"/>
    <property type="match status" value="1"/>
</dbReference>
<dbReference type="PANTHER" id="PTHR33164">
    <property type="entry name" value="TRANSCRIPTIONAL REGULATOR, MARR FAMILY"/>
    <property type="match status" value="1"/>
</dbReference>
<keyword evidence="3" id="KW-1185">Reference proteome</keyword>
<dbReference type="InterPro" id="IPR036390">
    <property type="entry name" value="WH_DNA-bd_sf"/>
</dbReference>
<dbReference type="InterPro" id="IPR011991">
    <property type="entry name" value="ArsR-like_HTH"/>
</dbReference>
<reference evidence="2 3" key="1">
    <citation type="journal article" date="2019" name="Int. J. Syst. Evol. Microbiol.">
        <title>The Global Catalogue of Microorganisms (GCM) 10K type strain sequencing project: providing services to taxonomists for standard genome sequencing and annotation.</title>
        <authorList>
            <consortium name="The Broad Institute Genomics Platform"/>
            <consortium name="The Broad Institute Genome Sequencing Center for Infectious Disease"/>
            <person name="Wu L."/>
            <person name="Ma J."/>
        </authorList>
    </citation>
    <scope>NUCLEOTIDE SEQUENCE [LARGE SCALE GENOMIC DNA]</scope>
    <source>
        <strain evidence="2 3">JCM 16117</strain>
    </source>
</reference>
<dbReference type="SUPFAM" id="SSF46785">
    <property type="entry name" value="Winged helix' DNA-binding domain"/>
    <property type="match status" value="1"/>
</dbReference>
<dbReference type="InterPro" id="IPR039422">
    <property type="entry name" value="MarR/SlyA-like"/>
</dbReference>